<gene>
    <name evidence="2" type="ORF">V1477_001258</name>
</gene>
<dbReference type="Proteomes" id="UP001607303">
    <property type="component" value="Unassembled WGS sequence"/>
</dbReference>
<keyword evidence="3" id="KW-1185">Reference proteome</keyword>
<dbReference type="AlphaFoldDB" id="A0ABD2D268"/>
<sequence length="198" mass="21909">MSEDGTEKDIKRLEGRKLIPRLTGEGFNRVSRLSKVVVDEAKAQENGGVEGGRERVNEEGGWGSIDDPEAEASATDSIKCDVDISDRQVKMEREGSLRHPKIKSILCSRQSLSGIGGTRIRAQVGNDREKSFESSIKIATLMKRTKNKLEIGHRRRVLSSTSRVCFGVVGEEPHTISNSEITEIIQKELCGYLIVLTL</sequence>
<evidence type="ECO:0000313" key="2">
    <source>
        <dbReference type="EMBL" id="KAL2750468.1"/>
    </source>
</evidence>
<evidence type="ECO:0000313" key="3">
    <source>
        <dbReference type="Proteomes" id="UP001607303"/>
    </source>
</evidence>
<comment type="caution">
    <text evidence="2">The sequence shown here is derived from an EMBL/GenBank/DDBJ whole genome shotgun (WGS) entry which is preliminary data.</text>
</comment>
<reference evidence="2 3" key="1">
    <citation type="journal article" date="2024" name="Ann. Entomol. Soc. Am.">
        <title>Genomic analyses of the southern and eastern yellowjacket wasps (Hymenoptera: Vespidae) reveal evolutionary signatures of social life.</title>
        <authorList>
            <person name="Catto M.A."/>
            <person name="Caine P.B."/>
            <person name="Orr S.E."/>
            <person name="Hunt B.G."/>
            <person name="Goodisman M.A.D."/>
        </authorList>
    </citation>
    <scope>NUCLEOTIDE SEQUENCE [LARGE SCALE GENOMIC DNA]</scope>
    <source>
        <strain evidence="2">232</strain>
        <tissue evidence="2">Head and thorax</tissue>
    </source>
</reference>
<dbReference type="EMBL" id="JAYRBN010000010">
    <property type="protein sequence ID" value="KAL2750468.1"/>
    <property type="molecule type" value="Genomic_DNA"/>
</dbReference>
<accession>A0ABD2D268</accession>
<organism evidence="2 3">
    <name type="scientific">Vespula maculifrons</name>
    <name type="common">Eastern yellow jacket</name>
    <name type="synonym">Wasp</name>
    <dbReference type="NCBI Taxonomy" id="7453"/>
    <lineage>
        <taxon>Eukaryota</taxon>
        <taxon>Metazoa</taxon>
        <taxon>Ecdysozoa</taxon>
        <taxon>Arthropoda</taxon>
        <taxon>Hexapoda</taxon>
        <taxon>Insecta</taxon>
        <taxon>Pterygota</taxon>
        <taxon>Neoptera</taxon>
        <taxon>Endopterygota</taxon>
        <taxon>Hymenoptera</taxon>
        <taxon>Apocrita</taxon>
        <taxon>Aculeata</taxon>
        <taxon>Vespoidea</taxon>
        <taxon>Vespidae</taxon>
        <taxon>Vespinae</taxon>
        <taxon>Vespula</taxon>
    </lineage>
</organism>
<proteinExistence type="predicted"/>
<protein>
    <submittedName>
        <fullName evidence="2">Uncharacterized protein</fullName>
    </submittedName>
</protein>
<evidence type="ECO:0000256" key="1">
    <source>
        <dbReference type="SAM" id="MobiDB-lite"/>
    </source>
</evidence>
<feature type="region of interest" description="Disordered" evidence="1">
    <location>
        <begin position="42"/>
        <end position="76"/>
    </location>
</feature>
<name>A0ABD2D268_VESMC</name>